<dbReference type="AlphaFoldDB" id="W4KFG9"/>
<name>W4KFG9_HETIT</name>
<dbReference type="EMBL" id="KI925456">
    <property type="protein sequence ID" value="ETW84593.1"/>
    <property type="molecule type" value="Genomic_DNA"/>
</dbReference>
<dbReference type="InParanoid" id="W4KFG9"/>
<protein>
    <submittedName>
        <fullName evidence="2">Uncharacterized protein</fullName>
    </submittedName>
</protein>
<evidence type="ECO:0000313" key="3">
    <source>
        <dbReference type="Proteomes" id="UP000030671"/>
    </source>
</evidence>
<dbReference type="KEGG" id="hir:HETIRDRAFT_450031"/>
<feature type="compositionally biased region" description="Basic residues" evidence="1">
    <location>
        <begin position="203"/>
        <end position="212"/>
    </location>
</feature>
<feature type="compositionally biased region" description="Pro residues" evidence="1">
    <location>
        <begin position="112"/>
        <end position="121"/>
    </location>
</feature>
<dbReference type="Proteomes" id="UP000030671">
    <property type="component" value="Unassembled WGS sequence"/>
</dbReference>
<feature type="region of interest" description="Disordered" evidence="1">
    <location>
        <begin position="89"/>
        <end position="310"/>
    </location>
</feature>
<proteinExistence type="predicted"/>
<dbReference type="HOGENOM" id="CLU_017235_0_0_1"/>
<keyword evidence="3" id="KW-1185">Reference proteome</keyword>
<dbReference type="eggNOG" id="ENOG502S8U4">
    <property type="taxonomic scope" value="Eukaryota"/>
</dbReference>
<reference evidence="2 3" key="1">
    <citation type="journal article" date="2012" name="New Phytol.">
        <title>Insight into trade-off between wood decay and parasitism from the genome of a fungal forest pathogen.</title>
        <authorList>
            <person name="Olson A."/>
            <person name="Aerts A."/>
            <person name="Asiegbu F."/>
            <person name="Belbahri L."/>
            <person name="Bouzid O."/>
            <person name="Broberg A."/>
            <person name="Canback B."/>
            <person name="Coutinho P.M."/>
            <person name="Cullen D."/>
            <person name="Dalman K."/>
            <person name="Deflorio G."/>
            <person name="van Diepen L.T."/>
            <person name="Dunand C."/>
            <person name="Duplessis S."/>
            <person name="Durling M."/>
            <person name="Gonthier P."/>
            <person name="Grimwood J."/>
            <person name="Fossdal C.G."/>
            <person name="Hansson D."/>
            <person name="Henrissat B."/>
            <person name="Hietala A."/>
            <person name="Himmelstrand K."/>
            <person name="Hoffmeister D."/>
            <person name="Hogberg N."/>
            <person name="James T.Y."/>
            <person name="Karlsson M."/>
            <person name="Kohler A."/>
            <person name="Kues U."/>
            <person name="Lee Y.H."/>
            <person name="Lin Y.C."/>
            <person name="Lind M."/>
            <person name="Lindquist E."/>
            <person name="Lombard V."/>
            <person name="Lucas S."/>
            <person name="Lunden K."/>
            <person name="Morin E."/>
            <person name="Murat C."/>
            <person name="Park J."/>
            <person name="Raffaello T."/>
            <person name="Rouze P."/>
            <person name="Salamov A."/>
            <person name="Schmutz J."/>
            <person name="Solheim H."/>
            <person name="Stahlberg J."/>
            <person name="Velez H."/>
            <person name="de Vries R.P."/>
            <person name="Wiebenga A."/>
            <person name="Woodward S."/>
            <person name="Yakovlev I."/>
            <person name="Garbelotto M."/>
            <person name="Martin F."/>
            <person name="Grigoriev I.V."/>
            <person name="Stenlid J."/>
        </authorList>
    </citation>
    <scope>NUCLEOTIDE SEQUENCE [LARGE SCALE GENOMIC DNA]</scope>
    <source>
        <strain evidence="2 3">TC 32-1</strain>
    </source>
</reference>
<gene>
    <name evidence="2" type="ORF">HETIRDRAFT_450031</name>
</gene>
<dbReference type="STRING" id="747525.W4KFG9"/>
<dbReference type="RefSeq" id="XP_009544243.1">
    <property type="nucleotide sequence ID" value="XM_009545948.1"/>
</dbReference>
<dbReference type="OrthoDB" id="74813at2759"/>
<organism evidence="2 3">
    <name type="scientific">Heterobasidion irregulare (strain TC 32-1)</name>
    <dbReference type="NCBI Taxonomy" id="747525"/>
    <lineage>
        <taxon>Eukaryota</taxon>
        <taxon>Fungi</taxon>
        <taxon>Dikarya</taxon>
        <taxon>Basidiomycota</taxon>
        <taxon>Agaricomycotina</taxon>
        <taxon>Agaricomycetes</taxon>
        <taxon>Russulales</taxon>
        <taxon>Bondarzewiaceae</taxon>
        <taxon>Heterobasidion</taxon>
        <taxon>Heterobasidion annosum species complex</taxon>
    </lineage>
</organism>
<feature type="compositionally biased region" description="Low complexity" evidence="1">
    <location>
        <begin position="151"/>
        <end position="170"/>
    </location>
</feature>
<evidence type="ECO:0000256" key="1">
    <source>
        <dbReference type="SAM" id="MobiDB-lite"/>
    </source>
</evidence>
<feature type="region of interest" description="Disordered" evidence="1">
    <location>
        <begin position="346"/>
        <end position="385"/>
    </location>
</feature>
<feature type="compositionally biased region" description="Acidic residues" evidence="1">
    <location>
        <begin position="139"/>
        <end position="150"/>
    </location>
</feature>
<evidence type="ECO:0000313" key="2">
    <source>
        <dbReference type="EMBL" id="ETW84593.1"/>
    </source>
</evidence>
<sequence>MSVSEPMRRIRLTSAPPLPPLKAWFSISIIAVDAPVSDLKSHLCSTLQILRDAELQASDIELLFDDFELLSESRVDVLRDGDLVCIHQKPKNAKRKAPPSQSPSRKKRRLPSPVPSPPRPVPSLKKRSPPSHSTSSEDSSSDDSSSDDSSDTSSTSSDSDSGSDASSSPSVVKSSKPPPRGQKSDQSIAHVPPGYGKPQTRSRNIRRRKKRQYEREADDTQTPASIIPIASPNAVPLGSKPSLSTPPLPAESLSRPEPVAMMSLSNKNKRRGFKRSMAESRPNRIVFDTEDSTPIAASPVPGLSRPASRSHLPRLIPPSEKQDLGLLPPNMFVTSVDVEAGLWPRREHANDDAGQNGHADRPRRAKRRNIAPEKEYDEGNQVSQDTALPYDDESAAAMGAAEDIDWDGVERRWATLTKVVRGANMSPGYLVGWKELGIHPVTLTPEMLLSIARVVRCDESEVAVQQVRRPGMGAVSFGGHVEEEEEIEVYGWNDVSEWRAVP</sequence>
<dbReference type="GeneID" id="20676001"/>
<accession>W4KFG9</accession>